<keyword evidence="2" id="KW-1185">Reference proteome</keyword>
<dbReference type="GO" id="GO:0016987">
    <property type="term" value="F:sigma factor activity"/>
    <property type="evidence" value="ECO:0007669"/>
    <property type="project" value="TreeGrafter"/>
</dbReference>
<gene>
    <name evidence="1" type="ORF">I5907_07220</name>
</gene>
<dbReference type="EMBL" id="JADWYR010000001">
    <property type="protein sequence ID" value="MBG9376018.1"/>
    <property type="molecule type" value="Genomic_DNA"/>
</dbReference>
<reference evidence="1" key="1">
    <citation type="submission" date="2020-11" db="EMBL/GenBank/DDBJ databases">
        <title>Bacterial whole genome sequence for Panacibacter sp. DH6.</title>
        <authorList>
            <person name="Le V."/>
            <person name="Ko S."/>
            <person name="Ahn C.-Y."/>
            <person name="Oh H.-M."/>
        </authorList>
    </citation>
    <scope>NUCLEOTIDE SEQUENCE</scope>
    <source>
        <strain evidence="1">DH6</strain>
    </source>
</reference>
<dbReference type="PANTHER" id="PTHR30173:SF36">
    <property type="entry name" value="ECF RNA POLYMERASE SIGMA FACTOR SIGJ"/>
    <property type="match status" value="1"/>
</dbReference>
<dbReference type="InterPro" id="IPR052704">
    <property type="entry name" value="ECF_Sigma-70_Domain"/>
</dbReference>
<protein>
    <submittedName>
        <fullName evidence="1">Uncharacterized protein</fullName>
    </submittedName>
</protein>
<dbReference type="RefSeq" id="WP_196990040.1">
    <property type="nucleotide sequence ID" value="NZ_JADWYR010000001.1"/>
</dbReference>
<name>A0A931GW89_9BACT</name>
<dbReference type="Proteomes" id="UP000628448">
    <property type="component" value="Unassembled WGS sequence"/>
</dbReference>
<comment type="caution">
    <text evidence="1">The sequence shown here is derived from an EMBL/GenBank/DDBJ whole genome shotgun (WGS) entry which is preliminary data.</text>
</comment>
<evidence type="ECO:0000313" key="2">
    <source>
        <dbReference type="Proteomes" id="UP000628448"/>
    </source>
</evidence>
<organism evidence="1 2">
    <name type="scientific">Panacibacter microcysteis</name>
    <dbReference type="NCBI Taxonomy" id="2793269"/>
    <lineage>
        <taxon>Bacteria</taxon>
        <taxon>Pseudomonadati</taxon>
        <taxon>Bacteroidota</taxon>
        <taxon>Chitinophagia</taxon>
        <taxon>Chitinophagales</taxon>
        <taxon>Chitinophagaceae</taxon>
        <taxon>Panacibacter</taxon>
    </lineage>
</organism>
<proteinExistence type="predicted"/>
<accession>A0A931GW89</accession>
<sequence length="112" mass="11996">MWLQEPVATGHADNLVDSKDMLSSSLMVLPGQSNAKQHAVFILKEAFAYEHAEIAAVPDITGEHSRKLPSRAKAQLKQPGAKGKACNRTAARGKIAFSYTKGRYVATGTDAA</sequence>
<dbReference type="PANTHER" id="PTHR30173">
    <property type="entry name" value="SIGMA 19 FACTOR"/>
    <property type="match status" value="1"/>
</dbReference>
<evidence type="ECO:0000313" key="1">
    <source>
        <dbReference type="EMBL" id="MBG9376018.1"/>
    </source>
</evidence>
<dbReference type="AlphaFoldDB" id="A0A931GW89"/>